<name>A0A7X1ZGS9_9PROT</name>
<dbReference type="EMBL" id="WIVE01000039">
    <property type="protein sequence ID" value="MQX37336.1"/>
    <property type="molecule type" value="Genomic_DNA"/>
</dbReference>
<organism evidence="2 3">
    <name type="scientific">Roseospira navarrensis</name>
    <dbReference type="NCBI Taxonomy" id="140058"/>
    <lineage>
        <taxon>Bacteria</taxon>
        <taxon>Pseudomonadati</taxon>
        <taxon>Pseudomonadota</taxon>
        <taxon>Alphaproteobacteria</taxon>
        <taxon>Rhodospirillales</taxon>
        <taxon>Rhodospirillaceae</taxon>
        <taxon>Roseospira</taxon>
    </lineage>
</organism>
<evidence type="ECO:0000313" key="3">
    <source>
        <dbReference type="Proteomes" id="UP000434582"/>
    </source>
</evidence>
<dbReference type="SUPFAM" id="SSF56925">
    <property type="entry name" value="OMPA-like"/>
    <property type="match status" value="1"/>
</dbReference>
<dbReference type="OrthoDB" id="9835704at2"/>
<feature type="region of interest" description="Disordered" evidence="1">
    <location>
        <begin position="1"/>
        <end position="22"/>
    </location>
</feature>
<evidence type="ECO:0000313" key="2">
    <source>
        <dbReference type="EMBL" id="MQX37336.1"/>
    </source>
</evidence>
<dbReference type="AlphaFoldDB" id="A0A7X1ZGS9"/>
<dbReference type="InterPro" id="IPR011250">
    <property type="entry name" value="OMP/PagP_B-barrel"/>
</dbReference>
<dbReference type="Gene3D" id="2.40.160.20">
    <property type="match status" value="1"/>
</dbReference>
<evidence type="ECO:0008006" key="4">
    <source>
        <dbReference type="Google" id="ProtNLM"/>
    </source>
</evidence>
<sequence length="257" mass="25183">MALAVALPARAEESAPDPALSGGLRLVTGFDSGTATEPGAVRAPCLGLGAGESPLIGCLSRGGGLDRATDSAPRHAPRPALGLSFGHEGWLSLGAGLAIEADPRPAGSGLGVSSATLRSGTGTYLGTERIVGSLSAFVDLNAATGLRIKGLRPYLGADVSVGHVNTPASLRRDEAGRAVAVSPMSGTGMTWGATAGSDVTLGGGLSLGFAYRYTGQQANGPLDHGAALGLGAAGGGASGDEASTGDHGMAIGLRLQF</sequence>
<evidence type="ECO:0000256" key="1">
    <source>
        <dbReference type="SAM" id="MobiDB-lite"/>
    </source>
</evidence>
<dbReference type="Proteomes" id="UP000434582">
    <property type="component" value="Unassembled WGS sequence"/>
</dbReference>
<proteinExistence type="predicted"/>
<protein>
    <recommendedName>
        <fullName evidence="4">Outer membrane protein beta-barrel domain-containing protein</fullName>
    </recommendedName>
</protein>
<keyword evidence="3" id="KW-1185">Reference proteome</keyword>
<comment type="caution">
    <text evidence="2">The sequence shown here is derived from an EMBL/GenBank/DDBJ whole genome shotgun (WGS) entry which is preliminary data.</text>
</comment>
<reference evidence="2 3" key="1">
    <citation type="submission" date="2019-10" db="EMBL/GenBank/DDBJ databases">
        <title>Draft whole-genome sequence of the purple nonsulfur photosynthetic bacterium Roseospira navarrensis DSM 15114.</title>
        <authorList>
            <person name="Kyndt J.A."/>
            <person name="Meyer T.E."/>
        </authorList>
    </citation>
    <scope>NUCLEOTIDE SEQUENCE [LARGE SCALE GENOMIC DNA]</scope>
    <source>
        <strain evidence="2 3">DSM 15114</strain>
    </source>
</reference>
<gene>
    <name evidence="2" type="ORF">GHC57_12480</name>
</gene>
<dbReference type="RefSeq" id="WP_153344711.1">
    <property type="nucleotide sequence ID" value="NZ_WIVE01000039.1"/>
</dbReference>
<accession>A0A7X1ZGS9</accession>